<dbReference type="AlphaFoldDB" id="A0A177I882"/>
<name>A0A177I882_9CORY</name>
<comment type="caution">
    <text evidence="1">The sequence shown here is derived from an EMBL/GenBank/DDBJ whole genome shotgun (WGS) entry which is preliminary data.</text>
</comment>
<protein>
    <submittedName>
        <fullName evidence="1">Uncharacterized protein</fullName>
    </submittedName>
</protein>
<gene>
    <name evidence="1" type="ORF">AYJ05_07170</name>
</gene>
<evidence type="ECO:0000313" key="2">
    <source>
        <dbReference type="Proteomes" id="UP000076947"/>
    </source>
</evidence>
<proteinExistence type="predicted"/>
<reference evidence="2" key="1">
    <citation type="submission" date="2016-02" db="EMBL/GenBank/DDBJ databases">
        <authorList>
            <person name="Kaur G."/>
            <person name="Nair G.R."/>
            <person name="Mayilraj S."/>
        </authorList>
    </citation>
    <scope>NUCLEOTIDE SEQUENCE [LARGE SCALE GENOMIC DNA]</scope>
    <source>
        <strain evidence="2">GA-15</strain>
    </source>
</reference>
<evidence type="ECO:0000313" key="1">
    <source>
        <dbReference type="EMBL" id="OAH25003.1"/>
    </source>
</evidence>
<dbReference type="EMBL" id="LSTQ01000026">
    <property type="protein sequence ID" value="OAH25003.1"/>
    <property type="molecule type" value="Genomic_DNA"/>
</dbReference>
<sequence length="76" mass="8259">MAGAVKIGDPKIYRESHAEADNNRYLTGFSELLIINREIALEAGKLRVMEACLRRIKVAPKGPRCTAGLLLVAHGA</sequence>
<keyword evidence="2" id="KW-1185">Reference proteome</keyword>
<accession>A0A177I882</accession>
<dbReference type="Proteomes" id="UP000076947">
    <property type="component" value="Unassembled WGS sequence"/>
</dbReference>
<organism evidence="1 2">
    <name type="scientific">Corynebacterium stationis</name>
    <dbReference type="NCBI Taxonomy" id="1705"/>
    <lineage>
        <taxon>Bacteria</taxon>
        <taxon>Bacillati</taxon>
        <taxon>Actinomycetota</taxon>
        <taxon>Actinomycetes</taxon>
        <taxon>Mycobacteriales</taxon>
        <taxon>Corynebacteriaceae</taxon>
        <taxon>Corynebacterium</taxon>
    </lineage>
</organism>